<dbReference type="OrthoDB" id="27425at2157"/>
<gene>
    <name evidence="5 8" type="primary">pfdA</name>
    <name evidence="8" type="ordered locus">TTX_1810</name>
</gene>
<dbReference type="eggNOG" id="arCOG01341">
    <property type="taxonomic scope" value="Archaea"/>
</dbReference>
<evidence type="ECO:0000256" key="2">
    <source>
        <dbReference type="ARBA" id="ARBA00011716"/>
    </source>
</evidence>
<organism evidence="8 9">
    <name type="scientific">Thermoproteus tenax (strain ATCC 35583 / DSM 2078 / JCM 9277 / NBRC 100435 / Kra 1)</name>
    <dbReference type="NCBI Taxonomy" id="768679"/>
    <lineage>
        <taxon>Archaea</taxon>
        <taxon>Thermoproteota</taxon>
        <taxon>Thermoprotei</taxon>
        <taxon>Thermoproteales</taxon>
        <taxon>Thermoproteaceae</taxon>
        <taxon>Thermoproteus</taxon>
    </lineage>
</organism>
<protein>
    <recommendedName>
        <fullName evidence="5 6">Prefoldin subunit alpha</fullName>
    </recommendedName>
    <alternativeName>
        <fullName evidence="5">GimC subunit alpha</fullName>
    </alternativeName>
</protein>
<accession>G4RLI6</accession>
<evidence type="ECO:0000313" key="9">
    <source>
        <dbReference type="Proteomes" id="UP000002654"/>
    </source>
</evidence>
<sequence>MARTITREDIARLIDEYQTLSELIAGLQAQLSLVNETLEDLKLALDGLKSLSQDAERYVHIGAGVYLKASVDRGEVLTPLGANYYAFIDVENAQRILSDRINEMNSIKTNLEGNLAKLSERALQIRQVLEQLGVIG</sequence>
<dbReference type="Proteomes" id="UP000002654">
    <property type="component" value="Chromosome"/>
</dbReference>
<dbReference type="PaxDb" id="768679-TTX_1810"/>
<dbReference type="SUPFAM" id="SSF46579">
    <property type="entry name" value="Prefoldin"/>
    <property type="match status" value="1"/>
</dbReference>
<dbReference type="Pfam" id="PF02996">
    <property type="entry name" value="Prefoldin"/>
    <property type="match status" value="1"/>
</dbReference>
<evidence type="ECO:0000256" key="4">
    <source>
        <dbReference type="ARBA" id="ARBA00025077"/>
    </source>
</evidence>
<evidence type="ECO:0000256" key="1">
    <source>
        <dbReference type="ARBA" id="ARBA00010048"/>
    </source>
</evidence>
<comment type="similarity">
    <text evidence="1">Belongs to the prefoldin subunit alpha family.</text>
</comment>
<dbReference type="GO" id="GO:0016272">
    <property type="term" value="C:prefoldin complex"/>
    <property type="evidence" value="ECO:0007669"/>
    <property type="project" value="UniProtKB-UniRule"/>
</dbReference>
<feature type="coiled-coil region" evidence="7">
    <location>
        <begin position="10"/>
        <end position="44"/>
    </location>
</feature>
<dbReference type="NCBIfam" id="TIGR00293">
    <property type="entry name" value="prefoldin subunit alpha"/>
    <property type="match status" value="1"/>
</dbReference>
<evidence type="ECO:0000256" key="3">
    <source>
        <dbReference type="ARBA" id="ARBA00023186"/>
    </source>
</evidence>
<dbReference type="CDD" id="cd23160">
    <property type="entry name" value="Prefoldin_alpha_GimC"/>
    <property type="match status" value="1"/>
</dbReference>
<comment type="subcellular location">
    <subcellularLocation>
        <location evidence="5">Cytoplasm</location>
    </subcellularLocation>
</comment>
<dbReference type="KEGG" id="ttn:TTX_1810"/>
<name>G4RLI6_THETK</name>
<dbReference type="GO" id="GO:0006457">
    <property type="term" value="P:protein folding"/>
    <property type="evidence" value="ECO:0007669"/>
    <property type="project" value="UniProtKB-UniRule"/>
</dbReference>
<dbReference type="InterPro" id="IPR004127">
    <property type="entry name" value="Prefoldin_subunit_alpha"/>
</dbReference>
<keyword evidence="3 5" id="KW-0143">Chaperone</keyword>
<comment type="function">
    <text evidence="4 5">Molecular chaperone capable of stabilizing a range of proteins. Seems to fulfill an ATP-independent, HSP70-like function in archaeal de novo protein folding.</text>
</comment>
<comment type="similarity">
    <text evidence="5">Belongs to the prefoldin alpha subunit family.</text>
</comment>
<proteinExistence type="inferred from homology"/>
<dbReference type="STRING" id="768679.TTX_1810"/>
<keyword evidence="5" id="KW-0963">Cytoplasm</keyword>
<evidence type="ECO:0000256" key="5">
    <source>
        <dbReference type="HAMAP-Rule" id="MF_00308"/>
    </source>
</evidence>
<keyword evidence="7" id="KW-0175">Coiled coil</keyword>
<reference evidence="8 9" key="1">
    <citation type="journal article" date="2011" name="PLoS ONE">
        <title>The complete genome sequence of Thermoproteus tenax: a physiologically versatile member of the Crenarchaeota.</title>
        <authorList>
            <person name="Siebers B."/>
            <person name="Zaparty M."/>
            <person name="Raddatz G."/>
            <person name="Tjaden B."/>
            <person name="Albers S.V."/>
            <person name="Bell S.D."/>
            <person name="Blombach F."/>
            <person name="Kletzin A."/>
            <person name="Kyrpides N."/>
            <person name="Lanz C."/>
            <person name="Plagens A."/>
            <person name="Rampp M."/>
            <person name="Rosinus A."/>
            <person name="von Jan M."/>
            <person name="Makarova K.S."/>
            <person name="Klenk H.P."/>
            <person name="Schuster S.C."/>
            <person name="Hensel R."/>
        </authorList>
    </citation>
    <scope>NUCLEOTIDE SEQUENCE [LARGE SCALE GENOMIC DNA]</scope>
    <source>
        <strain evidence="9">ATCC 35583 / DSM 2078 / JCM 9277 / NBRC 100435 / Kra 1</strain>
    </source>
</reference>
<dbReference type="PATRIC" id="fig|768679.9.peg.1835"/>
<dbReference type="HOGENOM" id="CLU_1912415_0_0_2"/>
<evidence type="ECO:0000256" key="7">
    <source>
        <dbReference type="SAM" id="Coils"/>
    </source>
</evidence>
<dbReference type="InterPro" id="IPR011599">
    <property type="entry name" value="PFD_alpha_archaea"/>
</dbReference>
<dbReference type="GO" id="GO:0005737">
    <property type="term" value="C:cytoplasm"/>
    <property type="evidence" value="ECO:0007669"/>
    <property type="project" value="UniProtKB-SubCell"/>
</dbReference>
<dbReference type="AlphaFoldDB" id="G4RLI6"/>
<dbReference type="InterPro" id="IPR009053">
    <property type="entry name" value="Prefoldin"/>
</dbReference>
<comment type="subunit">
    <text evidence="2 5">Heterohexamer of two alpha and four beta subunits.</text>
</comment>
<dbReference type="GeneID" id="11262697"/>
<evidence type="ECO:0000313" key="8">
    <source>
        <dbReference type="EMBL" id="CCC82431.1"/>
    </source>
</evidence>
<dbReference type="EMBL" id="FN869859">
    <property type="protein sequence ID" value="CCC82431.1"/>
    <property type="molecule type" value="Genomic_DNA"/>
</dbReference>
<dbReference type="GO" id="GO:0051082">
    <property type="term" value="F:unfolded protein binding"/>
    <property type="evidence" value="ECO:0007669"/>
    <property type="project" value="UniProtKB-UniRule"/>
</dbReference>
<evidence type="ECO:0000256" key="6">
    <source>
        <dbReference type="NCBIfam" id="TIGR00293"/>
    </source>
</evidence>
<dbReference type="HAMAP" id="MF_00308">
    <property type="entry name" value="PfdA"/>
    <property type="match status" value="1"/>
</dbReference>
<dbReference type="RefSeq" id="WP_014127685.1">
    <property type="nucleotide sequence ID" value="NC_016070.1"/>
</dbReference>
<keyword evidence="9" id="KW-1185">Reference proteome</keyword>
<dbReference type="Gene3D" id="1.10.287.370">
    <property type="match status" value="1"/>
</dbReference>